<dbReference type="Pfam" id="PF24802">
    <property type="entry name" value="DUF7703"/>
    <property type="match status" value="1"/>
</dbReference>
<accession>A0A6A6A015</accession>
<dbReference type="InterPro" id="IPR056120">
    <property type="entry name" value="DUF7703"/>
</dbReference>
<dbReference type="RefSeq" id="XP_033518886.1">
    <property type="nucleotide sequence ID" value="XM_033666969.1"/>
</dbReference>
<keyword evidence="2" id="KW-0472">Membrane</keyword>
<sequence length="363" mass="40812">MASTQINLTIGPLASTLEVVTFVALTGMAWFNTAELFCTIFLTFKSWTGKYFYCLIVATLGVFVFQTNVFMMIFAPHLNMYGIIACIGFGWSSMVTGQSLVLWSRLHLVCRSQWKLRLILYMIVVNGVCMHGPQTVFSLMAVENNAINPAYKPFEIMEKISVAILSAQELIISLVYLSEAVRILRVSETLQRKGNRHRIKMLLLANLAIICIDICIITLEFLALWGVWCSFKGFGYSVKLKIEFAILNQLRDSIQGSSTTDSYVLESSKNSVGLYSCNRADPNTSAPSQPHRFVLKRQNFEQIGDGNQIVKTTKIKIRHDDKAGVPDTTIFSNERQHQGLENWDGARSLHSKPSSEIELSAKR</sequence>
<dbReference type="Proteomes" id="UP000799771">
    <property type="component" value="Unassembled WGS sequence"/>
</dbReference>
<feature type="transmembrane region" description="Helical" evidence="2">
    <location>
        <begin position="160"/>
        <end position="181"/>
    </location>
</feature>
<feature type="transmembrane region" description="Helical" evidence="2">
    <location>
        <begin position="51"/>
        <end position="74"/>
    </location>
</feature>
<feature type="domain" description="DUF7703" evidence="3">
    <location>
        <begin position="17"/>
        <end position="252"/>
    </location>
</feature>
<dbReference type="PANTHER" id="PTHR37013:SF4">
    <property type="entry name" value="INTEGRAL MEMBRANE PROTEIN"/>
    <property type="match status" value="1"/>
</dbReference>
<feature type="transmembrane region" description="Helical" evidence="2">
    <location>
        <begin position="20"/>
        <end position="44"/>
    </location>
</feature>
<evidence type="ECO:0000256" key="1">
    <source>
        <dbReference type="SAM" id="MobiDB-lite"/>
    </source>
</evidence>
<evidence type="ECO:0000313" key="5">
    <source>
        <dbReference type="Proteomes" id="UP000799771"/>
    </source>
</evidence>
<gene>
    <name evidence="4" type="ORF">P153DRAFT_361198</name>
</gene>
<keyword evidence="2" id="KW-0812">Transmembrane</keyword>
<evidence type="ECO:0000313" key="4">
    <source>
        <dbReference type="EMBL" id="KAF2124493.1"/>
    </source>
</evidence>
<feature type="transmembrane region" description="Helical" evidence="2">
    <location>
        <begin position="80"/>
        <end position="106"/>
    </location>
</feature>
<organism evidence="4 5">
    <name type="scientific">Dothidotthia symphoricarpi CBS 119687</name>
    <dbReference type="NCBI Taxonomy" id="1392245"/>
    <lineage>
        <taxon>Eukaryota</taxon>
        <taxon>Fungi</taxon>
        <taxon>Dikarya</taxon>
        <taxon>Ascomycota</taxon>
        <taxon>Pezizomycotina</taxon>
        <taxon>Dothideomycetes</taxon>
        <taxon>Pleosporomycetidae</taxon>
        <taxon>Pleosporales</taxon>
        <taxon>Dothidotthiaceae</taxon>
        <taxon>Dothidotthia</taxon>
    </lineage>
</organism>
<dbReference type="PANTHER" id="PTHR37013">
    <property type="entry name" value="INTEGRAL MEMBRANE PROTEIN (AFU_ORTHOLOGUE AFUA_1G05950)-RELATED"/>
    <property type="match status" value="1"/>
</dbReference>
<reference evidence="4" key="1">
    <citation type="journal article" date="2020" name="Stud. Mycol.">
        <title>101 Dothideomycetes genomes: a test case for predicting lifestyles and emergence of pathogens.</title>
        <authorList>
            <person name="Haridas S."/>
            <person name="Albert R."/>
            <person name="Binder M."/>
            <person name="Bloem J."/>
            <person name="Labutti K."/>
            <person name="Salamov A."/>
            <person name="Andreopoulos B."/>
            <person name="Baker S."/>
            <person name="Barry K."/>
            <person name="Bills G."/>
            <person name="Bluhm B."/>
            <person name="Cannon C."/>
            <person name="Castanera R."/>
            <person name="Culley D."/>
            <person name="Daum C."/>
            <person name="Ezra D."/>
            <person name="Gonzalez J."/>
            <person name="Henrissat B."/>
            <person name="Kuo A."/>
            <person name="Liang C."/>
            <person name="Lipzen A."/>
            <person name="Lutzoni F."/>
            <person name="Magnuson J."/>
            <person name="Mondo S."/>
            <person name="Nolan M."/>
            <person name="Ohm R."/>
            <person name="Pangilinan J."/>
            <person name="Park H.-J."/>
            <person name="Ramirez L."/>
            <person name="Alfaro M."/>
            <person name="Sun H."/>
            <person name="Tritt A."/>
            <person name="Yoshinaga Y."/>
            <person name="Zwiers L.-H."/>
            <person name="Turgeon B."/>
            <person name="Goodwin S."/>
            <person name="Spatafora J."/>
            <person name="Crous P."/>
            <person name="Grigoriev I."/>
        </authorList>
    </citation>
    <scope>NUCLEOTIDE SEQUENCE</scope>
    <source>
        <strain evidence="4">CBS 119687</strain>
    </source>
</reference>
<dbReference type="EMBL" id="ML977519">
    <property type="protein sequence ID" value="KAF2124493.1"/>
    <property type="molecule type" value="Genomic_DNA"/>
</dbReference>
<protein>
    <recommendedName>
        <fullName evidence="3">DUF7703 domain-containing protein</fullName>
    </recommendedName>
</protein>
<proteinExistence type="predicted"/>
<evidence type="ECO:0000259" key="3">
    <source>
        <dbReference type="Pfam" id="PF24802"/>
    </source>
</evidence>
<keyword evidence="2" id="KW-1133">Transmembrane helix</keyword>
<dbReference type="AlphaFoldDB" id="A0A6A6A015"/>
<dbReference type="GeneID" id="54407401"/>
<keyword evidence="5" id="KW-1185">Reference proteome</keyword>
<feature type="region of interest" description="Disordered" evidence="1">
    <location>
        <begin position="344"/>
        <end position="363"/>
    </location>
</feature>
<feature type="transmembrane region" description="Helical" evidence="2">
    <location>
        <begin position="202"/>
        <end position="228"/>
    </location>
</feature>
<dbReference type="OrthoDB" id="405906at2759"/>
<feature type="compositionally biased region" description="Basic and acidic residues" evidence="1">
    <location>
        <begin position="353"/>
        <end position="363"/>
    </location>
</feature>
<feature type="transmembrane region" description="Helical" evidence="2">
    <location>
        <begin position="118"/>
        <end position="140"/>
    </location>
</feature>
<evidence type="ECO:0000256" key="2">
    <source>
        <dbReference type="SAM" id="Phobius"/>
    </source>
</evidence>
<name>A0A6A6A015_9PLEO</name>